<proteinExistence type="predicted"/>
<dbReference type="Proteomes" id="UP000727654">
    <property type="component" value="Unassembled WGS sequence"/>
</dbReference>
<protein>
    <submittedName>
        <fullName evidence="1">Uncharacterized protein</fullName>
    </submittedName>
</protein>
<sequence>MGNQARPARPGTTNLAPSALTDGGGHIVAKLGHRATESGLADICLVVLPILPDERPVVGTVLRDIDTIAVSLLRGAQLHRLVGTASAKNKLYFEPRPT</sequence>
<reference evidence="1 2" key="1">
    <citation type="submission" date="2021-08" db="EMBL/GenBank/DDBJ databases">
        <authorList>
            <person name="Peeters C."/>
        </authorList>
    </citation>
    <scope>NUCLEOTIDE SEQUENCE [LARGE SCALE GENOMIC DNA]</scope>
    <source>
        <strain evidence="1 2">LMG 23992</strain>
    </source>
</reference>
<organism evidence="1 2">
    <name type="scientific">Cupriavidus laharis</name>
    <dbReference type="NCBI Taxonomy" id="151654"/>
    <lineage>
        <taxon>Bacteria</taxon>
        <taxon>Pseudomonadati</taxon>
        <taxon>Pseudomonadota</taxon>
        <taxon>Betaproteobacteria</taxon>
        <taxon>Burkholderiales</taxon>
        <taxon>Burkholderiaceae</taxon>
        <taxon>Cupriavidus</taxon>
    </lineage>
</organism>
<evidence type="ECO:0000313" key="1">
    <source>
        <dbReference type="EMBL" id="CAG9179711.1"/>
    </source>
</evidence>
<comment type="caution">
    <text evidence="1">The sequence shown here is derived from an EMBL/GenBank/DDBJ whole genome shotgun (WGS) entry which is preliminary data.</text>
</comment>
<name>A0ABM8XHR2_9BURK</name>
<keyword evidence="2" id="KW-1185">Reference proteome</keyword>
<dbReference type="EMBL" id="CAJZAI010000011">
    <property type="protein sequence ID" value="CAG9179711.1"/>
    <property type="molecule type" value="Genomic_DNA"/>
</dbReference>
<evidence type="ECO:0000313" key="2">
    <source>
        <dbReference type="Proteomes" id="UP000727654"/>
    </source>
</evidence>
<gene>
    <name evidence="1" type="ORF">LMG23992_04052</name>
</gene>
<accession>A0ABM8XHR2</accession>